<reference evidence="1" key="1">
    <citation type="submission" date="2009-09" db="EMBL/GenBank/DDBJ databases">
        <authorList>
            <person name="Weinstock G."/>
            <person name="Sodergren E."/>
            <person name="Clifton S."/>
            <person name="Fulton L."/>
            <person name="Fulton B."/>
            <person name="Courtney L."/>
            <person name="Fronick C."/>
            <person name="Harrison M."/>
            <person name="Strong C."/>
            <person name="Farmer C."/>
            <person name="Delahaunty K."/>
            <person name="Markovic C."/>
            <person name="Hall O."/>
            <person name="Minx P."/>
            <person name="Tomlinson C."/>
            <person name="Mitreva M."/>
            <person name="Nelson J."/>
            <person name="Hou S."/>
            <person name="Wollam A."/>
            <person name="Pepin K.H."/>
            <person name="Johnson M."/>
            <person name="Bhonagiri V."/>
            <person name="Nash W.E."/>
            <person name="Warren W."/>
            <person name="Chinwalla A."/>
            <person name="Mardis E.R."/>
            <person name="Wilson R.K."/>
        </authorList>
    </citation>
    <scope>NUCLEOTIDE SEQUENCE [LARGE SCALE GENOMIC DNA]</scope>
    <source>
        <strain evidence="1">ATCC 51259</strain>
    </source>
</reference>
<keyword evidence="2" id="KW-1185">Reference proteome</keyword>
<protein>
    <submittedName>
        <fullName evidence="1">Uncharacterized protein</fullName>
    </submittedName>
</protein>
<comment type="caution">
    <text evidence="1">The sequence shown here is derived from an EMBL/GenBank/DDBJ whole genome shotgun (WGS) entry which is preliminary data.</text>
</comment>
<proteinExistence type="predicted"/>
<dbReference type="STRING" id="626522.GCWU000325_01380"/>
<evidence type="ECO:0000313" key="2">
    <source>
        <dbReference type="Proteomes" id="UP000003460"/>
    </source>
</evidence>
<name>C9LGN6_9BACT</name>
<dbReference type="Proteomes" id="UP000003460">
    <property type="component" value="Unassembled WGS sequence"/>
</dbReference>
<evidence type="ECO:0000313" key="1">
    <source>
        <dbReference type="EMBL" id="EEX71844.1"/>
    </source>
</evidence>
<organism evidence="1 2">
    <name type="scientific">Alloprevotella tannerae ATCC 51259</name>
    <dbReference type="NCBI Taxonomy" id="626522"/>
    <lineage>
        <taxon>Bacteria</taxon>
        <taxon>Pseudomonadati</taxon>
        <taxon>Bacteroidota</taxon>
        <taxon>Bacteroidia</taxon>
        <taxon>Bacteroidales</taxon>
        <taxon>Prevotellaceae</taxon>
        <taxon>Alloprevotella</taxon>
    </lineage>
</organism>
<gene>
    <name evidence="1" type="ORF">GCWU000325_01380</name>
</gene>
<sequence>MHNHSSRPLTFFITRKKVCARDKKGFTSREKRFALTSVNKRSRRAAVASWEQAD</sequence>
<dbReference type="HOGENOM" id="CLU_3046680_0_0_10"/>
<accession>C9LGN6</accession>
<dbReference type="AlphaFoldDB" id="C9LGN6"/>
<dbReference type="EMBL" id="ACIJ02000018">
    <property type="protein sequence ID" value="EEX71844.1"/>
    <property type="molecule type" value="Genomic_DNA"/>
</dbReference>